<dbReference type="InterPro" id="IPR028994">
    <property type="entry name" value="Integrin_alpha_N"/>
</dbReference>
<sequence>MTHRRPGAFIRVLGGICGAALLGTGSYLGASALRWTGYHAPPAPAGMSARYDLPAMGPMNTLRIGTASDEDEGEGDPMVLVDRHLGEVLRFQPSAPVNGASAAAFDLDGDGHEDDIVEGGTVVEVRSGSDGKVLFHDDDTHSRSYHRATALPDIDGDGGSELALVYPRELRWKWTLTRAIDLYVETKSWLVVVSHSAH</sequence>
<evidence type="ECO:0000313" key="2">
    <source>
        <dbReference type="Proteomes" id="UP000320390"/>
    </source>
</evidence>
<accession>A0A518EM46</accession>
<dbReference type="EMBL" id="CP036434">
    <property type="protein sequence ID" value="QDV05167.1"/>
    <property type="molecule type" value="Genomic_DNA"/>
</dbReference>
<dbReference type="SUPFAM" id="SSF69318">
    <property type="entry name" value="Integrin alpha N-terminal domain"/>
    <property type="match status" value="1"/>
</dbReference>
<evidence type="ECO:0008006" key="3">
    <source>
        <dbReference type="Google" id="ProtNLM"/>
    </source>
</evidence>
<organism evidence="1 2">
    <name type="scientific">Saltatorellus ferox</name>
    <dbReference type="NCBI Taxonomy" id="2528018"/>
    <lineage>
        <taxon>Bacteria</taxon>
        <taxon>Pseudomonadati</taxon>
        <taxon>Planctomycetota</taxon>
        <taxon>Planctomycetia</taxon>
        <taxon>Planctomycetia incertae sedis</taxon>
        <taxon>Saltatorellus</taxon>
    </lineage>
</organism>
<proteinExistence type="predicted"/>
<reference evidence="1 2" key="1">
    <citation type="submission" date="2019-02" db="EMBL/GenBank/DDBJ databases">
        <title>Deep-cultivation of Planctomycetes and their phenomic and genomic characterization uncovers novel biology.</title>
        <authorList>
            <person name="Wiegand S."/>
            <person name="Jogler M."/>
            <person name="Boedeker C."/>
            <person name="Pinto D."/>
            <person name="Vollmers J."/>
            <person name="Rivas-Marin E."/>
            <person name="Kohn T."/>
            <person name="Peeters S.H."/>
            <person name="Heuer A."/>
            <person name="Rast P."/>
            <person name="Oberbeckmann S."/>
            <person name="Bunk B."/>
            <person name="Jeske O."/>
            <person name="Meyerdierks A."/>
            <person name="Storesund J.E."/>
            <person name="Kallscheuer N."/>
            <person name="Luecker S."/>
            <person name="Lage O.M."/>
            <person name="Pohl T."/>
            <person name="Merkel B.J."/>
            <person name="Hornburger P."/>
            <person name="Mueller R.-W."/>
            <person name="Bruemmer F."/>
            <person name="Labrenz M."/>
            <person name="Spormann A.M."/>
            <person name="Op den Camp H."/>
            <person name="Overmann J."/>
            <person name="Amann R."/>
            <person name="Jetten M.S.M."/>
            <person name="Mascher T."/>
            <person name="Medema M.H."/>
            <person name="Devos D.P."/>
            <person name="Kaster A.-K."/>
            <person name="Ovreas L."/>
            <person name="Rohde M."/>
            <person name="Galperin M.Y."/>
            <person name="Jogler C."/>
        </authorList>
    </citation>
    <scope>NUCLEOTIDE SEQUENCE [LARGE SCALE GENOMIC DNA]</scope>
    <source>
        <strain evidence="1 2">Poly30</strain>
    </source>
</reference>
<dbReference type="AlphaFoldDB" id="A0A518EM46"/>
<protein>
    <recommendedName>
        <fullName evidence="3">FG-GAP repeat protein</fullName>
    </recommendedName>
</protein>
<dbReference type="Proteomes" id="UP000320390">
    <property type="component" value="Chromosome"/>
</dbReference>
<name>A0A518EM46_9BACT</name>
<evidence type="ECO:0000313" key="1">
    <source>
        <dbReference type="EMBL" id="QDV05167.1"/>
    </source>
</evidence>
<gene>
    <name evidence="1" type="ORF">Poly30_06630</name>
</gene>
<keyword evidence="2" id="KW-1185">Reference proteome</keyword>